<evidence type="ECO:0000256" key="4">
    <source>
        <dbReference type="ARBA" id="ARBA00023254"/>
    </source>
</evidence>
<comment type="subcellular location">
    <subcellularLocation>
        <location evidence="1">Nucleus</location>
    </subcellularLocation>
</comment>
<evidence type="ECO:0000256" key="6">
    <source>
        <dbReference type="SAM" id="MobiDB-lite"/>
    </source>
</evidence>
<evidence type="ECO:0000259" key="7">
    <source>
        <dbReference type="Pfam" id="PF18517"/>
    </source>
</evidence>
<reference evidence="8" key="3">
    <citation type="submission" date="2025-09" db="UniProtKB">
        <authorList>
            <consortium name="Ensembl"/>
        </authorList>
    </citation>
    <scope>IDENTIFICATION</scope>
    <source>
        <strain evidence="8">Hereford</strain>
    </source>
</reference>
<feature type="region of interest" description="Disordered" evidence="6">
    <location>
        <begin position="1"/>
        <end position="67"/>
    </location>
</feature>
<dbReference type="GO" id="GO:0006310">
    <property type="term" value="P:DNA recombination"/>
    <property type="evidence" value="ECO:0007669"/>
    <property type="project" value="UniProtKB-KW"/>
</dbReference>
<evidence type="ECO:0000313" key="8">
    <source>
        <dbReference type="Ensembl" id="ENSBTAP00000071649.2"/>
    </source>
</evidence>
<feature type="compositionally biased region" description="Low complexity" evidence="6">
    <location>
        <begin position="106"/>
        <end position="115"/>
    </location>
</feature>
<accession>A0A3Q1MJT7</accession>
<evidence type="ECO:0000256" key="1">
    <source>
        <dbReference type="ARBA" id="ARBA00004123"/>
    </source>
</evidence>
<dbReference type="GeneTree" id="ENSGT00490000043413"/>
<dbReference type="Pfam" id="PF18517">
    <property type="entry name" value="LZ3wCH"/>
    <property type="match status" value="1"/>
</dbReference>
<dbReference type="GO" id="GO:0005634">
    <property type="term" value="C:nucleus"/>
    <property type="evidence" value="ECO:0007669"/>
    <property type="project" value="UniProtKB-SubCell"/>
</dbReference>
<evidence type="ECO:0000256" key="5">
    <source>
        <dbReference type="SAM" id="Coils"/>
    </source>
</evidence>
<dbReference type="InterPro" id="IPR040661">
    <property type="entry name" value="LZ3wCH"/>
</dbReference>
<keyword evidence="9" id="KW-1185">Reference proteome</keyword>
<feature type="region of interest" description="Disordered" evidence="6">
    <location>
        <begin position="82"/>
        <end position="115"/>
    </location>
</feature>
<dbReference type="Ensembl" id="ENSBTAT00000087414.2">
    <property type="protein sequence ID" value="ENSBTAP00000071649.2"/>
    <property type="gene ID" value="ENSBTAG00000000281.5"/>
</dbReference>
<sequence>RQRRGLKTSSEKKVGLHSAPRTENGSSCESLSASLWSADGRDQAGPAPRIGPAHPDRPLAAAAARGRCAPQERGLVFLPLLAAPPAGRCRRQNQTQPSRPRPSPRAGPAAGRRAAGAMLSEGNQKYANLQKSIEKAKVGRHETEERTMLAKELSSLRDQREQLKAEVEKYRECDPQVVEEIRQANQVAKEAANRWTDNIFAIKSWAKRKFGFEENKIDKNFGIPEDFDYID</sequence>
<reference evidence="8" key="2">
    <citation type="submission" date="2025-08" db="UniProtKB">
        <authorList>
            <consortium name="Ensembl"/>
        </authorList>
    </citation>
    <scope>IDENTIFICATION</scope>
    <source>
        <strain evidence="8">Hereford</strain>
    </source>
</reference>
<organism evidence="8 9">
    <name type="scientific">Bos taurus</name>
    <name type="common">Bovine</name>
    <dbReference type="NCBI Taxonomy" id="9913"/>
    <lineage>
        <taxon>Eukaryota</taxon>
        <taxon>Metazoa</taxon>
        <taxon>Chordata</taxon>
        <taxon>Craniata</taxon>
        <taxon>Vertebrata</taxon>
        <taxon>Euteleostomi</taxon>
        <taxon>Mammalia</taxon>
        <taxon>Eutheria</taxon>
        <taxon>Laurasiatheria</taxon>
        <taxon>Artiodactyla</taxon>
        <taxon>Ruminantia</taxon>
        <taxon>Pecora</taxon>
        <taxon>Bovidae</taxon>
        <taxon>Bovinae</taxon>
        <taxon>Bos</taxon>
    </lineage>
</organism>
<evidence type="ECO:0000256" key="2">
    <source>
        <dbReference type="ARBA" id="ARBA00023054"/>
    </source>
</evidence>
<feature type="compositionally biased region" description="Low complexity" evidence="6">
    <location>
        <begin position="26"/>
        <end position="38"/>
    </location>
</feature>
<gene>
    <name evidence="8" type="primary">MND1</name>
</gene>
<evidence type="ECO:0000313" key="9">
    <source>
        <dbReference type="Proteomes" id="UP000009136"/>
    </source>
</evidence>
<keyword evidence="3" id="KW-0539">Nucleus</keyword>
<dbReference type="Proteomes" id="UP000009136">
    <property type="component" value="Chromosome 17"/>
</dbReference>
<proteinExistence type="predicted"/>
<keyword evidence="4" id="KW-0469">Meiosis</keyword>
<keyword evidence="2 5" id="KW-0175">Coiled coil</keyword>
<feature type="domain" description="Leucine zipper with capping helix" evidence="7">
    <location>
        <begin position="177"/>
        <end position="230"/>
    </location>
</feature>
<dbReference type="AlphaFoldDB" id="A0A3Q1MJT7"/>
<evidence type="ECO:0000256" key="3">
    <source>
        <dbReference type="ARBA" id="ARBA00023242"/>
    </source>
</evidence>
<feature type="coiled-coil region" evidence="5">
    <location>
        <begin position="126"/>
        <end position="198"/>
    </location>
</feature>
<dbReference type="GO" id="GO:0051321">
    <property type="term" value="P:meiotic cell cycle"/>
    <property type="evidence" value="ECO:0007669"/>
    <property type="project" value="UniProtKB-KW"/>
</dbReference>
<protein>
    <submittedName>
        <fullName evidence="8">Meiotic nuclear divisions 1</fullName>
    </submittedName>
</protein>
<name>A0A3Q1MJT7_BOVIN</name>
<reference evidence="8" key="1">
    <citation type="submission" date="2018-03" db="EMBL/GenBank/DDBJ databases">
        <title>ARS-UCD1.2.</title>
        <authorList>
            <person name="Rosen B.D."/>
            <person name="Bickhart D.M."/>
            <person name="Koren S."/>
            <person name="Schnabel R.D."/>
            <person name="Hall R."/>
            <person name="Zimin A."/>
            <person name="Dreischer C."/>
            <person name="Schultheiss S."/>
            <person name="Schroeder S.G."/>
            <person name="Elsik C.G."/>
            <person name="Couldrey C."/>
            <person name="Liu G.E."/>
            <person name="Van Tassell C.P."/>
            <person name="Phillippy A.M."/>
            <person name="Smith T.P.L."/>
            <person name="Medrano J.F."/>
        </authorList>
    </citation>
    <scope>NUCLEOTIDE SEQUENCE [LARGE SCALE GENOMIC DNA]</scope>
    <source>
        <strain evidence="8">Hereford</strain>
    </source>
</reference>
<feature type="compositionally biased region" description="Low complexity" evidence="6">
    <location>
        <begin position="58"/>
        <end position="67"/>
    </location>
</feature>